<dbReference type="EMBL" id="JANBPK010000691">
    <property type="protein sequence ID" value="KAJ2935218.1"/>
    <property type="molecule type" value="Genomic_DNA"/>
</dbReference>
<dbReference type="OrthoDB" id="3217549at2759"/>
<feature type="non-terminal residue" evidence="1">
    <location>
        <position position="441"/>
    </location>
</feature>
<organism evidence="1 2">
    <name type="scientific">Candolleomyces eurysporus</name>
    <dbReference type="NCBI Taxonomy" id="2828524"/>
    <lineage>
        <taxon>Eukaryota</taxon>
        <taxon>Fungi</taxon>
        <taxon>Dikarya</taxon>
        <taxon>Basidiomycota</taxon>
        <taxon>Agaricomycotina</taxon>
        <taxon>Agaricomycetes</taxon>
        <taxon>Agaricomycetidae</taxon>
        <taxon>Agaricales</taxon>
        <taxon>Agaricineae</taxon>
        <taxon>Psathyrellaceae</taxon>
        <taxon>Candolleomyces</taxon>
    </lineage>
</organism>
<evidence type="ECO:0008006" key="3">
    <source>
        <dbReference type="Google" id="ProtNLM"/>
    </source>
</evidence>
<name>A0A9W8JK34_9AGAR</name>
<dbReference type="InterPro" id="IPR032675">
    <property type="entry name" value="LRR_dom_sf"/>
</dbReference>
<reference evidence="1" key="1">
    <citation type="submission" date="2022-06" db="EMBL/GenBank/DDBJ databases">
        <title>Genome Sequence of Candolleomyces eurysporus.</title>
        <authorList>
            <person name="Buettner E."/>
        </authorList>
    </citation>
    <scope>NUCLEOTIDE SEQUENCE</scope>
    <source>
        <strain evidence="1">VTCC 930004</strain>
    </source>
</reference>
<gene>
    <name evidence="1" type="ORF">H1R20_g1875</name>
</gene>
<dbReference type="Proteomes" id="UP001140091">
    <property type="component" value="Unassembled WGS sequence"/>
</dbReference>
<accession>A0A9W8JK34</accession>
<dbReference type="AlphaFoldDB" id="A0A9W8JK34"/>
<evidence type="ECO:0000313" key="1">
    <source>
        <dbReference type="EMBL" id="KAJ2935218.1"/>
    </source>
</evidence>
<sequence>MSVLELPAEILGKILDHYVHDRRKVRLMDPIRPSSELRRVSAYSDSRTHPVDPTHVCQLWRNTAISIPQIWATIDVSQIKSEGDVKMFELWLERSAGRDGTYPLTLSITQRARAPVDLQKVFSLAISQHRRWKYISLALDGVYLPFFEPLYTVAPLSTLRGFQVGFGLCDSDGLRRLVGVLCSSTALRSVEFGNELYGRNPIAVPWDSLSLTTLSFNILELSRLIPILSSSMDTLRDISVSTLLSPLSLDGLTLTMRRLQSLRITSFGFGSHASEMFDKLTLPSLHELYLPGGFIPYKKFELQTRGWESLLSLLQRSNCQLQAFEFGDENTPDLIEKLKSPLFENLTSLKVTSYLEGHPDISSQLLDVLSEACEETQMPRVLPLLETLKLNSIHSQVGVREMVSARVAAYGGCGKSKLRRVCAQHMDAEEYALEIDLNDQA</sequence>
<comment type="caution">
    <text evidence="1">The sequence shown here is derived from an EMBL/GenBank/DDBJ whole genome shotgun (WGS) entry which is preliminary data.</text>
</comment>
<keyword evidence="2" id="KW-1185">Reference proteome</keyword>
<proteinExistence type="predicted"/>
<evidence type="ECO:0000313" key="2">
    <source>
        <dbReference type="Proteomes" id="UP001140091"/>
    </source>
</evidence>
<protein>
    <recommendedName>
        <fullName evidence="3">F-box domain-containing protein</fullName>
    </recommendedName>
</protein>
<dbReference type="Gene3D" id="3.80.10.10">
    <property type="entry name" value="Ribonuclease Inhibitor"/>
    <property type="match status" value="1"/>
</dbReference>